<protein>
    <submittedName>
        <fullName evidence="2">Uncharacterized protein</fullName>
    </submittedName>
</protein>
<comment type="caution">
    <text evidence="2">The sequence shown here is derived from an EMBL/GenBank/DDBJ whole genome shotgun (WGS) entry which is preliminary data.</text>
</comment>
<name>A0A7H4M5F3_9ENTR</name>
<keyword evidence="1" id="KW-0812">Transmembrane</keyword>
<feature type="transmembrane region" description="Helical" evidence="1">
    <location>
        <begin position="93"/>
        <end position="118"/>
    </location>
</feature>
<dbReference type="Proteomes" id="UP000255050">
    <property type="component" value="Unassembled WGS sequence"/>
</dbReference>
<feature type="transmembrane region" description="Helical" evidence="1">
    <location>
        <begin position="12"/>
        <end position="33"/>
    </location>
</feature>
<evidence type="ECO:0000256" key="1">
    <source>
        <dbReference type="SAM" id="Phobius"/>
    </source>
</evidence>
<sequence length="142" mass="16699">MFVAFLSRTRCFRITSTAATAFNFTIVIVFSLTRMLRSRYVIVSGLFRGFWRFSPVLFIFLSHTACFFRYTARFFFKFAACFFFRFALQLRSFVFAALLFSLGGFGHIVGLLIAHFVFFRGFTFRFIGEFTFRLFCGLTFSF</sequence>
<keyword evidence="1" id="KW-0472">Membrane</keyword>
<dbReference type="EMBL" id="UGJR01000002">
    <property type="protein sequence ID" value="STR43629.1"/>
    <property type="molecule type" value="Genomic_DNA"/>
</dbReference>
<accession>A0A7H4M5F3</accession>
<keyword evidence="1" id="KW-1133">Transmembrane helix</keyword>
<feature type="transmembrane region" description="Helical" evidence="1">
    <location>
        <begin position="53"/>
        <end position="72"/>
    </location>
</feature>
<organism evidence="2 3">
    <name type="scientific">Klebsiella michiganensis</name>
    <dbReference type="NCBI Taxonomy" id="1134687"/>
    <lineage>
        <taxon>Bacteria</taxon>
        <taxon>Pseudomonadati</taxon>
        <taxon>Pseudomonadota</taxon>
        <taxon>Gammaproteobacteria</taxon>
        <taxon>Enterobacterales</taxon>
        <taxon>Enterobacteriaceae</taxon>
        <taxon>Klebsiella/Raoultella group</taxon>
        <taxon>Klebsiella</taxon>
    </lineage>
</organism>
<proteinExistence type="predicted"/>
<evidence type="ECO:0000313" key="3">
    <source>
        <dbReference type="Proteomes" id="UP000255050"/>
    </source>
</evidence>
<dbReference type="AlphaFoldDB" id="A0A7H4M5F3"/>
<gene>
    <name evidence="2" type="ORF">NCTC11694_04911</name>
</gene>
<reference evidence="2 3" key="1">
    <citation type="submission" date="2018-06" db="EMBL/GenBank/DDBJ databases">
        <authorList>
            <consortium name="Pathogen Informatics"/>
            <person name="Doyle S."/>
        </authorList>
    </citation>
    <scope>NUCLEOTIDE SEQUENCE [LARGE SCALE GENOMIC DNA]</scope>
    <source>
        <strain evidence="2 3">NCTC11694</strain>
    </source>
</reference>
<evidence type="ECO:0000313" key="2">
    <source>
        <dbReference type="EMBL" id="STR43629.1"/>
    </source>
</evidence>